<dbReference type="InterPro" id="IPR049900">
    <property type="entry name" value="PKS_mFAS_DH"/>
</dbReference>
<proteinExistence type="predicted"/>
<dbReference type="Proteomes" id="UP000515153">
    <property type="component" value="Chromosome I"/>
</dbReference>
<comment type="caution">
    <text evidence="1">Lacks conserved residue(s) required for the propagation of feature annotation.</text>
</comment>
<sequence>MVPLGDISLDSSDYDEVKFIKASFVFRSALDKESGRIGSNASGSLVMTVRNEGDDCEAFPLTARQDEWLAGRRADVDIDAYYDGLAELGYGYIGPFRGLASLQRRLGSAKGKIGHELESQEDLENHPLLFHPAMLDTSIHALF</sequence>
<evidence type="ECO:0000313" key="3">
    <source>
        <dbReference type="Proteomes" id="UP000515153"/>
    </source>
</evidence>
<dbReference type="Pfam" id="PF14765">
    <property type="entry name" value="PS-DH"/>
    <property type="match status" value="1"/>
</dbReference>
<gene>
    <name evidence="4" type="ORF">PgNI_05189</name>
</gene>
<evidence type="ECO:0000259" key="2">
    <source>
        <dbReference type="PROSITE" id="PS52019"/>
    </source>
</evidence>
<reference evidence="3 4" key="1">
    <citation type="journal article" date="2019" name="Mol. Biol. Evol.">
        <title>Blast fungal genomes show frequent chromosomal changes, gene gains and losses, and effector gene turnover.</title>
        <authorList>
            <person name="Gomez Luciano L.B."/>
            <person name="Jason Tsai I."/>
            <person name="Chuma I."/>
            <person name="Tosa Y."/>
            <person name="Chen Y.H."/>
            <person name="Li J.Y."/>
            <person name="Li M.Y."/>
            <person name="Jade Lu M.Y."/>
            <person name="Nakayashiki H."/>
            <person name="Li W.H."/>
        </authorList>
    </citation>
    <scope>NUCLEOTIDE SEQUENCE [LARGE SCALE GENOMIC DNA]</scope>
    <source>
        <strain evidence="3 4">NI907</strain>
    </source>
</reference>
<protein>
    <recommendedName>
        <fullName evidence="2">PKS/mFAS DH domain-containing protein</fullName>
    </recommendedName>
</protein>
<organism evidence="3 4">
    <name type="scientific">Pyricularia grisea</name>
    <name type="common">Crabgrass-specific blast fungus</name>
    <name type="synonym">Magnaporthe grisea</name>
    <dbReference type="NCBI Taxonomy" id="148305"/>
    <lineage>
        <taxon>Eukaryota</taxon>
        <taxon>Fungi</taxon>
        <taxon>Dikarya</taxon>
        <taxon>Ascomycota</taxon>
        <taxon>Pezizomycotina</taxon>
        <taxon>Sordariomycetes</taxon>
        <taxon>Sordariomycetidae</taxon>
        <taxon>Magnaporthales</taxon>
        <taxon>Pyriculariaceae</taxon>
        <taxon>Pyricularia</taxon>
    </lineage>
</organism>
<feature type="domain" description="PKS/mFAS DH" evidence="2">
    <location>
        <begin position="1"/>
        <end position="143"/>
    </location>
</feature>
<dbReference type="KEGG" id="pgri:PgNI_05189"/>
<feature type="region of interest" description="C-terminal hotdog fold" evidence="1">
    <location>
        <begin position="69"/>
        <end position="143"/>
    </location>
</feature>
<accession>A0A6P8B531</accession>
<feature type="region of interest" description="N-terminal hotdog fold" evidence="1">
    <location>
        <begin position="1"/>
        <end position="52"/>
    </location>
</feature>
<keyword evidence="3" id="KW-1185">Reference proteome</keyword>
<evidence type="ECO:0000256" key="1">
    <source>
        <dbReference type="PROSITE-ProRule" id="PRU01363"/>
    </source>
</evidence>
<dbReference type="RefSeq" id="XP_030982336.1">
    <property type="nucleotide sequence ID" value="XM_031125224.1"/>
</dbReference>
<dbReference type="GeneID" id="41960133"/>
<reference evidence="4" key="3">
    <citation type="submission" date="2025-08" db="UniProtKB">
        <authorList>
            <consortium name="RefSeq"/>
        </authorList>
    </citation>
    <scope>IDENTIFICATION</scope>
    <source>
        <strain evidence="4">NI907</strain>
    </source>
</reference>
<reference evidence="4" key="2">
    <citation type="submission" date="2019-10" db="EMBL/GenBank/DDBJ databases">
        <authorList>
            <consortium name="NCBI Genome Project"/>
        </authorList>
    </citation>
    <scope>NUCLEOTIDE SEQUENCE</scope>
    <source>
        <strain evidence="4">NI907</strain>
    </source>
</reference>
<dbReference type="PROSITE" id="PS52019">
    <property type="entry name" value="PKS_MFAS_DH"/>
    <property type="match status" value="1"/>
</dbReference>
<dbReference type="InterPro" id="IPR049551">
    <property type="entry name" value="PKS_DH_C"/>
</dbReference>
<dbReference type="Gene3D" id="3.10.129.110">
    <property type="entry name" value="Polyketide synthase dehydratase"/>
    <property type="match status" value="1"/>
</dbReference>
<dbReference type="InterPro" id="IPR042104">
    <property type="entry name" value="PKS_dehydratase_sf"/>
</dbReference>
<dbReference type="AlphaFoldDB" id="A0A6P8B531"/>
<evidence type="ECO:0000313" key="4">
    <source>
        <dbReference type="RefSeq" id="XP_030982336.1"/>
    </source>
</evidence>
<name>A0A6P8B531_PYRGI</name>